<comment type="caution">
    <text evidence="2">The sequence shown here is derived from an EMBL/GenBank/DDBJ whole genome shotgun (WGS) entry which is preliminary data.</text>
</comment>
<feature type="region of interest" description="Disordered" evidence="1">
    <location>
        <begin position="317"/>
        <end position="337"/>
    </location>
</feature>
<protein>
    <submittedName>
        <fullName evidence="2">Uncharacterized protein</fullName>
    </submittedName>
</protein>
<feature type="compositionally biased region" description="Polar residues" evidence="1">
    <location>
        <begin position="410"/>
        <end position="423"/>
    </location>
</feature>
<organism evidence="2 3">
    <name type="scientific">Gnomoniopsis smithogilvyi</name>
    <dbReference type="NCBI Taxonomy" id="1191159"/>
    <lineage>
        <taxon>Eukaryota</taxon>
        <taxon>Fungi</taxon>
        <taxon>Dikarya</taxon>
        <taxon>Ascomycota</taxon>
        <taxon>Pezizomycotina</taxon>
        <taxon>Sordariomycetes</taxon>
        <taxon>Sordariomycetidae</taxon>
        <taxon>Diaporthales</taxon>
        <taxon>Gnomoniaceae</taxon>
        <taxon>Gnomoniopsis</taxon>
    </lineage>
</organism>
<name>A0A9W9CXV7_9PEZI</name>
<dbReference type="AlphaFoldDB" id="A0A9W9CXV7"/>
<feature type="region of interest" description="Disordered" evidence="1">
    <location>
        <begin position="401"/>
        <end position="423"/>
    </location>
</feature>
<reference evidence="2" key="1">
    <citation type="submission" date="2022-10" db="EMBL/GenBank/DDBJ databases">
        <title>Tapping the CABI collections for fungal endophytes: first genome assemblies for Collariella, Neodidymelliopsis, Ascochyta clinopodiicola, Didymella pomorum, Didymosphaeria variabile, Neocosmospora piperis and Neocucurbitaria cava.</title>
        <authorList>
            <person name="Hill R."/>
        </authorList>
    </citation>
    <scope>NUCLEOTIDE SEQUENCE</scope>
    <source>
        <strain evidence="2">IMI 355082</strain>
    </source>
</reference>
<dbReference type="EMBL" id="JAPEVB010000003">
    <property type="protein sequence ID" value="KAJ4391609.1"/>
    <property type="molecule type" value="Genomic_DNA"/>
</dbReference>
<evidence type="ECO:0000313" key="3">
    <source>
        <dbReference type="Proteomes" id="UP001140453"/>
    </source>
</evidence>
<dbReference type="Proteomes" id="UP001140453">
    <property type="component" value="Unassembled WGS sequence"/>
</dbReference>
<proteinExistence type="predicted"/>
<gene>
    <name evidence="2" type="ORF">N0V93_005228</name>
</gene>
<accession>A0A9W9CXV7</accession>
<dbReference type="OrthoDB" id="3921745at2759"/>
<evidence type="ECO:0000256" key="1">
    <source>
        <dbReference type="SAM" id="MobiDB-lite"/>
    </source>
</evidence>
<keyword evidence="3" id="KW-1185">Reference proteome</keyword>
<evidence type="ECO:0000313" key="2">
    <source>
        <dbReference type="EMBL" id="KAJ4391609.1"/>
    </source>
</evidence>
<sequence>MIQPKSLFAVQQEADRSLPLPHLNTLSNIKKEGKHTRLPELDVAASLQHLKVSCPRYAPPPLSEWMLVEPTQESQPCILPSFKDGFSDVIAAADRESVCSTQSTSGRASPLSEYSWVTSPSTAHWSPATSPTTPYHNISPQSQLDIQMRFTPYQDDSERKKRHLHLRRASSQSNLRRVSSHSALRADFDAYSSRLAPSGKQLRRPASTANLKACVKKERHFNQKYQNPDKLFIVYCKDDLKKGWPEIQALRLKMLPILLGNDYDPTVEEKRKIAGLNGMYYRENDLQMPVLTPDGSGLEFVEKDGRWWECIRSQKCRTGDDRSSKKPNASDARPRGMVERYPEEVLEYWDKHVQHFLPKDKKDEVLARAIRYSRIRAEQRKRYGVPQWTLDNREDRVLDITPRRADETSKTANVKTLGRSSLS</sequence>